<dbReference type="HOGENOM" id="CLU_039428_0_0_1"/>
<dbReference type="OrthoDB" id="4789692at2759"/>
<reference evidence="2 3" key="1">
    <citation type="journal article" date="2012" name="PLoS Pathog.">
        <title>Diverse lifestyles and strategies of plant pathogenesis encoded in the genomes of eighteen Dothideomycetes fungi.</title>
        <authorList>
            <person name="Ohm R.A."/>
            <person name="Feau N."/>
            <person name="Henrissat B."/>
            <person name="Schoch C.L."/>
            <person name="Horwitz B.A."/>
            <person name="Barry K.W."/>
            <person name="Condon B.J."/>
            <person name="Copeland A.C."/>
            <person name="Dhillon B."/>
            <person name="Glaser F."/>
            <person name="Hesse C.N."/>
            <person name="Kosti I."/>
            <person name="LaButti K."/>
            <person name="Lindquist E.A."/>
            <person name="Lucas S."/>
            <person name="Salamov A.A."/>
            <person name="Bradshaw R.E."/>
            <person name="Ciuffetti L."/>
            <person name="Hamelin R.C."/>
            <person name="Kema G.H.J."/>
            <person name="Lawrence C."/>
            <person name="Scott J.A."/>
            <person name="Spatafora J.W."/>
            <person name="Turgeon B.G."/>
            <person name="de Wit P.J.G.M."/>
            <person name="Zhong S."/>
            <person name="Goodwin S.B."/>
            <person name="Grigoriev I.V."/>
        </authorList>
    </citation>
    <scope>NUCLEOTIDE SEQUENCE [LARGE SCALE GENOMIC DNA]</scope>
    <source>
        <strain evidence="3">28A</strain>
    </source>
</reference>
<proteinExistence type="predicted"/>
<gene>
    <name evidence="2" type="ORF">SETTUDRAFT_151673</name>
</gene>
<dbReference type="EMBL" id="KB908626">
    <property type="protein sequence ID" value="EOA85888.1"/>
    <property type="molecule type" value="Genomic_DNA"/>
</dbReference>
<dbReference type="GeneID" id="19397137"/>
<sequence>MPPPSKQRSNATYRGRLKAHKNSGFCGSSLSCKEVPQGHTYCQSHRDRKNQSQRARRAGTNTLPAQDNDLDETHRLSSSAQAAAITPFPYAPNASWEKLIWVSFPDTKPLNETATLAIQVFFEDRESLGHDPWLRQASSMVLRNTVVSMDGEGSYIHQGLVTLLATKAKVQTSFSVDTHTWDWLTQQLESNLLLSSCTDENEKPLRSVLFLHWTTDEPTNPTLDSVYSAVRLLKHIHPASFRVYPNEEEAQQEMNKLGDIRALDDIAQSSRPEFSYRPRTCFGHGPCQLRDHEQTVHKRTQSGCAAHVHICKPSVADRSVHWFYQEFVPSLPRCEFRVFIATEPDKKGLRHRIGKVIAIAKTSFNKDTQALAVREFLAEDLEPELKPSDLVRFALFIFESLRARPDSTVVFESLEVGVRLDIGVADMETIGKSFFVNEITRWYGAHYFSHNVCAEPKTQICKAFGSAFSDFLNVGM</sequence>
<keyword evidence="3" id="KW-1185">Reference proteome</keyword>
<dbReference type="AlphaFoldDB" id="R0JY94"/>
<evidence type="ECO:0000256" key="1">
    <source>
        <dbReference type="SAM" id="MobiDB-lite"/>
    </source>
</evidence>
<dbReference type="Proteomes" id="UP000016935">
    <property type="component" value="Unassembled WGS sequence"/>
</dbReference>
<name>R0JY94_EXST2</name>
<evidence type="ECO:0000313" key="3">
    <source>
        <dbReference type="Proteomes" id="UP000016935"/>
    </source>
</evidence>
<accession>R0JY94</accession>
<organism evidence="2 3">
    <name type="scientific">Exserohilum turcicum (strain 28A)</name>
    <name type="common">Northern leaf blight fungus</name>
    <name type="synonym">Setosphaeria turcica</name>
    <dbReference type="NCBI Taxonomy" id="671987"/>
    <lineage>
        <taxon>Eukaryota</taxon>
        <taxon>Fungi</taxon>
        <taxon>Dikarya</taxon>
        <taxon>Ascomycota</taxon>
        <taxon>Pezizomycotina</taxon>
        <taxon>Dothideomycetes</taxon>
        <taxon>Pleosporomycetidae</taxon>
        <taxon>Pleosporales</taxon>
        <taxon>Pleosporineae</taxon>
        <taxon>Pleosporaceae</taxon>
        <taxon>Exserohilum</taxon>
    </lineage>
</organism>
<protein>
    <submittedName>
        <fullName evidence="2">Uncharacterized protein</fullName>
    </submittedName>
</protein>
<dbReference type="RefSeq" id="XP_008026465.1">
    <property type="nucleotide sequence ID" value="XM_008028274.1"/>
</dbReference>
<dbReference type="PROSITE" id="PS51257">
    <property type="entry name" value="PROKAR_LIPOPROTEIN"/>
    <property type="match status" value="1"/>
</dbReference>
<reference evidence="2 3" key="2">
    <citation type="journal article" date="2013" name="PLoS Genet.">
        <title>Comparative genome structure, secondary metabolite, and effector coding capacity across Cochliobolus pathogens.</title>
        <authorList>
            <person name="Condon B.J."/>
            <person name="Leng Y."/>
            <person name="Wu D."/>
            <person name="Bushley K.E."/>
            <person name="Ohm R.A."/>
            <person name="Otillar R."/>
            <person name="Martin J."/>
            <person name="Schackwitz W."/>
            <person name="Grimwood J."/>
            <person name="MohdZainudin N."/>
            <person name="Xue C."/>
            <person name="Wang R."/>
            <person name="Manning V.A."/>
            <person name="Dhillon B."/>
            <person name="Tu Z.J."/>
            <person name="Steffenson B.J."/>
            <person name="Salamov A."/>
            <person name="Sun H."/>
            <person name="Lowry S."/>
            <person name="LaButti K."/>
            <person name="Han J."/>
            <person name="Copeland A."/>
            <person name="Lindquist E."/>
            <person name="Barry K."/>
            <person name="Schmutz J."/>
            <person name="Baker S.E."/>
            <person name="Ciuffetti L.M."/>
            <person name="Grigoriev I.V."/>
            <person name="Zhong S."/>
            <person name="Turgeon B.G."/>
        </authorList>
    </citation>
    <scope>NUCLEOTIDE SEQUENCE [LARGE SCALE GENOMIC DNA]</scope>
    <source>
        <strain evidence="3">28A</strain>
    </source>
</reference>
<evidence type="ECO:0000313" key="2">
    <source>
        <dbReference type="EMBL" id="EOA85888.1"/>
    </source>
</evidence>
<feature type="region of interest" description="Disordered" evidence="1">
    <location>
        <begin position="41"/>
        <end position="68"/>
    </location>
</feature>
<dbReference type="eggNOG" id="ENOG502SRRF">
    <property type="taxonomic scope" value="Eukaryota"/>
</dbReference>